<dbReference type="PANTHER" id="PTHR10574">
    <property type="entry name" value="NETRIN/LAMININ-RELATED"/>
    <property type="match status" value="1"/>
</dbReference>
<feature type="domain" description="Laminin N-terminal" evidence="3">
    <location>
        <begin position="1"/>
        <end position="141"/>
    </location>
</feature>
<dbReference type="InterPro" id="IPR008211">
    <property type="entry name" value="Laminin_N"/>
</dbReference>
<evidence type="ECO:0000259" key="3">
    <source>
        <dbReference type="PROSITE" id="PS51117"/>
    </source>
</evidence>
<evidence type="ECO:0000256" key="1">
    <source>
        <dbReference type="ARBA" id="ARBA00023157"/>
    </source>
</evidence>
<protein>
    <recommendedName>
        <fullName evidence="3">Laminin N-terminal domain-containing protein</fullName>
    </recommendedName>
</protein>
<dbReference type="InterPro" id="IPR050440">
    <property type="entry name" value="Laminin/Netrin_ECM"/>
</dbReference>
<sequence length="141" mass="16253">VFQVAYVIIKAANSPRPGNWILERSLDGIEFMPWQYYAISDTECLTRYNVTPRLGPPTYKRDNEVICTSYYSRLVPLEHGEIHTSLINGRPSSDDPSPTLLDFTSARYIRLRLQRIRTLNADLMTLSHGNLRDVDPIVTRR</sequence>
<dbReference type="Gene3D" id="2.60.120.260">
    <property type="entry name" value="Galactose-binding domain-like"/>
    <property type="match status" value="1"/>
</dbReference>
<dbReference type="EMBL" id="CAUEEQ010073887">
    <property type="protein sequence ID" value="CAJ0966340.1"/>
    <property type="molecule type" value="Genomic_DNA"/>
</dbReference>
<organism evidence="4 5">
    <name type="scientific">Ranitomeya imitator</name>
    <name type="common">mimic poison frog</name>
    <dbReference type="NCBI Taxonomy" id="111125"/>
    <lineage>
        <taxon>Eukaryota</taxon>
        <taxon>Metazoa</taxon>
        <taxon>Chordata</taxon>
        <taxon>Craniata</taxon>
        <taxon>Vertebrata</taxon>
        <taxon>Euteleostomi</taxon>
        <taxon>Amphibia</taxon>
        <taxon>Batrachia</taxon>
        <taxon>Anura</taxon>
        <taxon>Neobatrachia</taxon>
        <taxon>Hyloidea</taxon>
        <taxon>Dendrobatidae</taxon>
        <taxon>Dendrobatinae</taxon>
        <taxon>Ranitomeya</taxon>
    </lineage>
</organism>
<dbReference type="PROSITE" id="PS51117">
    <property type="entry name" value="LAMININ_NTER"/>
    <property type="match status" value="1"/>
</dbReference>
<evidence type="ECO:0000313" key="4">
    <source>
        <dbReference type="EMBL" id="CAJ0966340.1"/>
    </source>
</evidence>
<keyword evidence="1" id="KW-1015">Disulfide bond</keyword>
<reference evidence="4" key="1">
    <citation type="submission" date="2023-07" db="EMBL/GenBank/DDBJ databases">
        <authorList>
            <person name="Stuckert A."/>
        </authorList>
    </citation>
    <scope>NUCLEOTIDE SEQUENCE</scope>
</reference>
<comment type="caution">
    <text evidence="4">The sequence shown here is derived from an EMBL/GenBank/DDBJ whole genome shotgun (WGS) entry which is preliminary data.</text>
</comment>
<dbReference type="SMART" id="SM00136">
    <property type="entry name" value="LamNT"/>
    <property type="match status" value="1"/>
</dbReference>
<accession>A0ABN9MHS7</accession>
<evidence type="ECO:0000313" key="5">
    <source>
        <dbReference type="Proteomes" id="UP001176940"/>
    </source>
</evidence>
<evidence type="ECO:0000256" key="2">
    <source>
        <dbReference type="ARBA" id="ARBA00023292"/>
    </source>
</evidence>
<feature type="non-terminal residue" evidence="4">
    <location>
        <position position="1"/>
    </location>
</feature>
<dbReference type="Proteomes" id="UP001176940">
    <property type="component" value="Unassembled WGS sequence"/>
</dbReference>
<keyword evidence="5" id="KW-1185">Reference proteome</keyword>
<dbReference type="Pfam" id="PF00055">
    <property type="entry name" value="Laminin_N"/>
    <property type="match status" value="1"/>
</dbReference>
<proteinExistence type="predicted"/>
<keyword evidence="2" id="KW-0424">Laminin EGF-like domain</keyword>
<feature type="non-terminal residue" evidence="4">
    <location>
        <position position="141"/>
    </location>
</feature>
<dbReference type="PANTHER" id="PTHR10574:SF409">
    <property type="entry name" value="LAMININ SUBUNIT ALPHA-1"/>
    <property type="match status" value="1"/>
</dbReference>
<gene>
    <name evidence="4" type="ORF">RIMI_LOCUS21213344</name>
</gene>
<name>A0ABN9MHS7_9NEOB</name>